<dbReference type="InterPro" id="IPR011989">
    <property type="entry name" value="ARM-like"/>
</dbReference>
<keyword evidence="9" id="KW-1185">Reference proteome</keyword>
<evidence type="ECO:0000256" key="7">
    <source>
        <dbReference type="SAM" id="MobiDB-lite"/>
    </source>
</evidence>
<dbReference type="Pfam" id="PF20168">
    <property type="entry name" value="PDS5"/>
    <property type="match status" value="1"/>
</dbReference>
<dbReference type="InterPro" id="IPR016024">
    <property type="entry name" value="ARM-type_fold"/>
</dbReference>
<name>A0ABC9WSP7_GRUJA</name>
<organism evidence="8 9">
    <name type="scientific">Grus japonensis</name>
    <name type="common">Japanese crane</name>
    <name type="synonym">Red-crowned crane</name>
    <dbReference type="NCBI Taxonomy" id="30415"/>
    <lineage>
        <taxon>Eukaryota</taxon>
        <taxon>Metazoa</taxon>
        <taxon>Chordata</taxon>
        <taxon>Craniata</taxon>
        <taxon>Vertebrata</taxon>
        <taxon>Euteleostomi</taxon>
        <taxon>Archelosauria</taxon>
        <taxon>Archosauria</taxon>
        <taxon>Dinosauria</taxon>
        <taxon>Saurischia</taxon>
        <taxon>Theropoda</taxon>
        <taxon>Coelurosauria</taxon>
        <taxon>Aves</taxon>
        <taxon>Neognathae</taxon>
        <taxon>Neoaves</taxon>
        <taxon>Gruiformes</taxon>
        <taxon>Gruidae</taxon>
        <taxon>Grus</taxon>
    </lineage>
</organism>
<dbReference type="Proteomes" id="UP001623348">
    <property type="component" value="Unassembled WGS sequence"/>
</dbReference>
<dbReference type="SUPFAM" id="SSF48371">
    <property type="entry name" value="ARM repeat"/>
    <property type="match status" value="1"/>
</dbReference>
<keyword evidence="4" id="KW-0498">Mitosis</keyword>
<feature type="compositionally biased region" description="Basic and acidic residues" evidence="7">
    <location>
        <begin position="713"/>
        <end position="723"/>
    </location>
</feature>
<feature type="region of interest" description="Disordered" evidence="7">
    <location>
        <begin position="608"/>
        <end position="817"/>
    </location>
</feature>
<keyword evidence="6" id="KW-0131">Cell cycle</keyword>
<feature type="region of interest" description="Disordered" evidence="7">
    <location>
        <begin position="833"/>
        <end position="853"/>
    </location>
</feature>
<evidence type="ECO:0000313" key="9">
    <source>
        <dbReference type="Proteomes" id="UP001623348"/>
    </source>
</evidence>
<evidence type="ECO:0000256" key="4">
    <source>
        <dbReference type="ARBA" id="ARBA00022776"/>
    </source>
</evidence>
<dbReference type="AlphaFoldDB" id="A0ABC9WSP7"/>
<evidence type="ECO:0000256" key="1">
    <source>
        <dbReference type="ARBA" id="ARBA00004123"/>
    </source>
</evidence>
<comment type="caution">
    <text evidence="8">The sequence shown here is derived from an EMBL/GenBank/DDBJ whole genome shotgun (WGS) entry which is preliminary data.</text>
</comment>
<proteinExistence type="predicted"/>
<reference evidence="8 9" key="1">
    <citation type="submission" date="2024-06" db="EMBL/GenBank/DDBJ databases">
        <title>The draft genome of Grus japonensis, version 3.</title>
        <authorList>
            <person name="Nabeshima K."/>
            <person name="Suzuki S."/>
            <person name="Onuma M."/>
        </authorList>
    </citation>
    <scope>NUCLEOTIDE SEQUENCE [LARGE SCALE GENOMIC DNA]</scope>
    <source>
        <strain evidence="8 9">451A</strain>
    </source>
</reference>
<keyword evidence="2" id="KW-0132">Cell division</keyword>
<dbReference type="PANTHER" id="PTHR12663">
    <property type="entry name" value="ANDROGEN INDUCED INHIBITOR OF PROLIFERATION AS3 / PDS5-RELATED"/>
    <property type="match status" value="1"/>
</dbReference>
<evidence type="ECO:0000256" key="2">
    <source>
        <dbReference type="ARBA" id="ARBA00022618"/>
    </source>
</evidence>
<dbReference type="EMBL" id="BAAFJT010000004">
    <property type="protein sequence ID" value="GAB0188363.1"/>
    <property type="molecule type" value="Genomic_DNA"/>
</dbReference>
<protein>
    <submittedName>
        <fullName evidence="8">Sister chromatid cohesion protein PDS5 A</fullName>
    </submittedName>
</protein>
<feature type="compositionally biased region" description="Polar residues" evidence="7">
    <location>
        <begin position="625"/>
        <end position="645"/>
    </location>
</feature>
<dbReference type="FunFam" id="1.25.10.10:FF:001146">
    <property type="entry name" value="PDS5 cohesin associated factor B"/>
    <property type="match status" value="1"/>
</dbReference>
<dbReference type="Gene3D" id="1.25.10.10">
    <property type="entry name" value="Leucine-rich Repeat Variant"/>
    <property type="match status" value="1"/>
</dbReference>
<keyword evidence="5" id="KW-0539">Nucleus</keyword>
<accession>A0ABC9WSP7</accession>
<sequence length="853" mass="94569">MFGKLMTIAKNLPDPGKAQDFVKKFNQVLGDDEKLRSQLELLISPTCSCKQADVCVREIARKLANPKQPTNPFLEMVKFLLERIAPVHIDSEAISALVKLMNKSIEGTADDEEEGVSPDTAIRAGLELLKVLSFTHPTSFHSAETYESLLQCLRMEDDKVAEAAIQIFRNTGHKIETDLPQIRSTLIPILHQKAKRGTPHQAKQAVHCIHAIFSNKEVQLAQIFEPLSRSLNADVPEQLITPLVSLGHISMLAPDQFASPMKSVVANFIVKDLLMNDRSTGEKNGKLWSPDEEVSPEVLAKVQAIKLLVRWLLGMKNNQSKSANSTLRLLSAMLVSEGDLTEQKRISKSDMSRLRLAAGSAIMKLAQEPCYHEIITPEQFQLCALVINDECYQVRQIFAQKLHKALVKLLLPLEYMAIFALCAKDPVKERRAHARQCLLKNISIRREYIKQNPMANEKLLSLLPEYVVPYMIHLLAHDPDFTKPQDVDQLRDVKECLWFMLEVLMTKNENNSHAFMKKMAENIKLTRDAQSPDEPKANEKLYTVCDVALCVINSKSASCNADSPKDPVLPTKFFTQPEKDFCNDRNYISEETRVLLLTGKPKPTGVLGTVNKPLSATGRRPYIRTTGSETGSNISVNSELSSPAGNRSREQSSDISETGVSENDENPVRIISVTPAKTEPVKNKEINSDQATQGNSTERGKKRTATASGTENIHQKPEEKNVDETGPSLAAKTRRGHPPKPEPQGTTAKNEETNKPPVRGRKRAAVSQESPGNLEAGNAKAPKQQDTAKKPAAAQRQIDLQRSQVLGSDGDSLLEIDSSPEYSQNAMDLFKACGSSQEDTEDTEIAEGGFLKV</sequence>
<dbReference type="GO" id="GO:0051301">
    <property type="term" value="P:cell division"/>
    <property type="evidence" value="ECO:0007669"/>
    <property type="project" value="UniProtKB-KW"/>
</dbReference>
<keyword evidence="3" id="KW-0677">Repeat</keyword>
<evidence type="ECO:0000313" key="8">
    <source>
        <dbReference type="EMBL" id="GAB0188363.1"/>
    </source>
</evidence>
<feature type="compositionally biased region" description="Polar residues" evidence="7">
    <location>
        <begin position="688"/>
        <end position="697"/>
    </location>
</feature>
<dbReference type="InterPro" id="IPR039776">
    <property type="entry name" value="Pds5"/>
</dbReference>
<dbReference type="GO" id="GO:0005634">
    <property type="term" value="C:nucleus"/>
    <property type="evidence" value="ECO:0007669"/>
    <property type="project" value="UniProtKB-SubCell"/>
</dbReference>
<comment type="subcellular location">
    <subcellularLocation>
        <location evidence="1">Nucleus</location>
    </subcellularLocation>
</comment>
<evidence type="ECO:0000256" key="3">
    <source>
        <dbReference type="ARBA" id="ARBA00022737"/>
    </source>
</evidence>
<dbReference type="PANTHER" id="PTHR12663:SF2">
    <property type="entry name" value="SISTER CHROMATID COHESION PROTEIN PDS5 HOMOLOG A"/>
    <property type="match status" value="1"/>
</dbReference>
<evidence type="ECO:0000256" key="6">
    <source>
        <dbReference type="ARBA" id="ARBA00023306"/>
    </source>
</evidence>
<gene>
    <name evidence="8" type="ORF">GRJ2_001301600</name>
</gene>
<evidence type="ECO:0000256" key="5">
    <source>
        <dbReference type="ARBA" id="ARBA00023242"/>
    </source>
</evidence>